<feature type="compositionally biased region" description="Basic and acidic residues" evidence="2">
    <location>
        <begin position="76"/>
        <end position="88"/>
    </location>
</feature>
<feature type="domain" description="DUF4124" evidence="4">
    <location>
        <begin position="12"/>
        <end position="75"/>
    </location>
</feature>
<evidence type="ECO:0000313" key="6">
    <source>
        <dbReference type="Proteomes" id="UP000035068"/>
    </source>
</evidence>
<dbReference type="RefSeq" id="WP_040100772.1">
    <property type="nucleotide sequence ID" value="NZ_JWJD01000008.1"/>
</dbReference>
<evidence type="ECO:0000313" key="5">
    <source>
        <dbReference type="EMBL" id="KIH75659.1"/>
    </source>
</evidence>
<dbReference type="AlphaFoldDB" id="A0A0C2DQH9"/>
<keyword evidence="3" id="KW-0732">Signal</keyword>
<evidence type="ECO:0000256" key="3">
    <source>
        <dbReference type="SAM" id="SignalP"/>
    </source>
</evidence>
<evidence type="ECO:0000259" key="4">
    <source>
        <dbReference type="Pfam" id="PF13511"/>
    </source>
</evidence>
<dbReference type="InterPro" id="IPR025392">
    <property type="entry name" value="DUF4124"/>
</dbReference>
<name>A0A0C2DQH9_9BACT</name>
<evidence type="ECO:0000256" key="1">
    <source>
        <dbReference type="SAM" id="Coils"/>
    </source>
</evidence>
<proteinExistence type="predicted"/>
<accession>A0A0C2DQH9</accession>
<sequence>MLRWALLALAFLFLAPGSAWAADEIYRCRDQSGQLVMTDDPGKFPPDCEPLDEAPESEGTLSVQPTPEPLPGVARSAEEDAHRARAERAERQERIAAWKDEARELVATFQGAETRRNQAYRRWSYSSREVVQEALEQMEAARQGKEELLREIDRVYVPAPDREEIDRILEAIPAEEDAG</sequence>
<feature type="chain" id="PRO_5002159803" description="DUF4124 domain-containing protein" evidence="3">
    <location>
        <begin position="22"/>
        <end position="179"/>
    </location>
</feature>
<reference evidence="5 6" key="1">
    <citation type="submission" date="2014-12" db="EMBL/GenBank/DDBJ databases">
        <title>Genomes of Geoalkalibacter ferrihydriticus and Geoalkalibacter subterraneus, two haloalkaliphilic metal-reducing members of the Geobacteraceae.</title>
        <authorList>
            <person name="Badalamenti J.P."/>
            <person name="Torres C.I."/>
            <person name="Krajmalnik-Brown R."/>
            <person name="Bond D.R."/>
        </authorList>
    </citation>
    <scope>NUCLEOTIDE SEQUENCE [LARGE SCALE GENOMIC DNA]</scope>
    <source>
        <strain evidence="5 6">DSM 17813</strain>
    </source>
</reference>
<dbReference type="Proteomes" id="UP000035068">
    <property type="component" value="Unassembled WGS sequence"/>
</dbReference>
<comment type="caution">
    <text evidence="5">The sequence shown here is derived from an EMBL/GenBank/DDBJ whole genome shotgun (WGS) entry which is preliminary data.</text>
</comment>
<evidence type="ECO:0000256" key="2">
    <source>
        <dbReference type="SAM" id="MobiDB-lite"/>
    </source>
</evidence>
<dbReference type="EMBL" id="JWJD01000008">
    <property type="protein sequence ID" value="KIH75659.1"/>
    <property type="molecule type" value="Genomic_DNA"/>
</dbReference>
<dbReference type="Pfam" id="PF13511">
    <property type="entry name" value="DUF4124"/>
    <property type="match status" value="1"/>
</dbReference>
<feature type="coiled-coil region" evidence="1">
    <location>
        <begin position="128"/>
        <end position="155"/>
    </location>
</feature>
<organism evidence="5 6">
    <name type="scientific">Geoalkalibacter ferrihydriticus DSM 17813</name>
    <dbReference type="NCBI Taxonomy" id="1121915"/>
    <lineage>
        <taxon>Bacteria</taxon>
        <taxon>Pseudomonadati</taxon>
        <taxon>Thermodesulfobacteriota</taxon>
        <taxon>Desulfuromonadia</taxon>
        <taxon>Desulfuromonadales</taxon>
        <taxon>Geoalkalibacteraceae</taxon>
        <taxon>Geoalkalibacter</taxon>
    </lineage>
</organism>
<feature type="signal peptide" evidence="3">
    <location>
        <begin position="1"/>
        <end position="21"/>
    </location>
</feature>
<protein>
    <recommendedName>
        <fullName evidence="4">DUF4124 domain-containing protein</fullName>
    </recommendedName>
</protein>
<keyword evidence="6" id="KW-1185">Reference proteome</keyword>
<feature type="region of interest" description="Disordered" evidence="2">
    <location>
        <begin position="38"/>
        <end position="88"/>
    </location>
</feature>
<gene>
    <name evidence="5" type="ORF">GFER_15105</name>
</gene>
<keyword evidence="1" id="KW-0175">Coiled coil</keyword>